<reference evidence="3 4" key="1">
    <citation type="journal article" date="2015" name="Genome Announc.">
        <title>Expanding the biotechnology potential of lactobacilli through comparative genomics of 213 strains and associated genera.</title>
        <authorList>
            <person name="Sun Z."/>
            <person name="Harris H.M."/>
            <person name="McCann A."/>
            <person name="Guo C."/>
            <person name="Argimon S."/>
            <person name="Zhang W."/>
            <person name="Yang X."/>
            <person name="Jeffery I.B."/>
            <person name="Cooney J.C."/>
            <person name="Kagawa T.F."/>
            <person name="Liu W."/>
            <person name="Song Y."/>
            <person name="Salvetti E."/>
            <person name="Wrobel A."/>
            <person name="Rasinkangas P."/>
            <person name="Parkhill J."/>
            <person name="Rea M.C."/>
            <person name="O'Sullivan O."/>
            <person name="Ritari J."/>
            <person name="Douillard F.P."/>
            <person name="Paul Ross R."/>
            <person name="Yang R."/>
            <person name="Briner A.E."/>
            <person name="Felis G.E."/>
            <person name="de Vos W.M."/>
            <person name="Barrangou R."/>
            <person name="Klaenhammer T.R."/>
            <person name="Caufield P.W."/>
            <person name="Cui Y."/>
            <person name="Zhang H."/>
            <person name="O'Toole P.W."/>
        </authorList>
    </citation>
    <scope>NUCLEOTIDE SEQUENCE [LARGE SCALE GENOMIC DNA]</scope>
    <source>
        <strain evidence="3 4">DSM 12744</strain>
    </source>
</reference>
<dbReference type="InterPro" id="IPR005531">
    <property type="entry name" value="Asp23"/>
</dbReference>
<accession>A0A0R1NC57</accession>
<sequence>MEMTNTAVTNTPTVDTLTFSDNVITKIAGIAIREVDGVLALNGGFFDDLADKFRSRVDLTKGISAEVGDKQTAIDVDLVLEYGRDAQEIFTQICERVRQRIEGMTGLSVVELNVHVSDVLTREAWRKQASDNEIARQKKLAAQATA</sequence>
<dbReference type="PANTHER" id="PTHR34297">
    <property type="entry name" value="HYPOTHETICAL CYTOSOLIC PROTEIN-RELATED"/>
    <property type="match status" value="1"/>
</dbReference>
<dbReference type="Proteomes" id="UP000051330">
    <property type="component" value="Unassembled WGS sequence"/>
</dbReference>
<organism evidence="3 4">
    <name type="scientific">Schleiferilactobacillus perolens DSM 12744</name>
    <dbReference type="NCBI Taxonomy" id="1423792"/>
    <lineage>
        <taxon>Bacteria</taxon>
        <taxon>Bacillati</taxon>
        <taxon>Bacillota</taxon>
        <taxon>Bacilli</taxon>
        <taxon>Lactobacillales</taxon>
        <taxon>Lactobacillaceae</taxon>
        <taxon>Schleiferilactobacillus</taxon>
    </lineage>
</organism>
<evidence type="ECO:0000313" key="4">
    <source>
        <dbReference type="Proteomes" id="UP000051330"/>
    </source>
</evidence>
<dbReference type="RefSeq" id="WP_235812210.1">
    <property type="nucleotide sequence ID" value="NZ_AZEC01000003.1"/>
</dbReference>
<comment type="caution">
    <text evidence="3">The sequence shown here is derived from an EMBL/GenBank/DDBJ whole genome shotgun (WGS) entry which is preliminary data.</text>
</comment>
<evidence type="ECO:0000313" key="3">
    <source>
        <dbReference type="EMBL" id="KRL13928.1"/>
    </source>
</evidence>
<evidence type="ECO:0000256" key="2">
    <source>
        <dbReference type="ARBA" id="ARBA00039575"/>
    </source>
</evidence>
<gene>
    <name evidence="3" type="ORF">FD09_GL001961</name>
</gene>
<dbReference type="EMBL" id="AZEC01000003">
    <property type="protein sequence ID" value="KRL13928.1"/>
    <property type="molecule type" value="Genomic_DNA"/>
</dbReference>
<dbReference type="Pfam" id="PF03780">
    <property type="entry name" value="Asp23"/>
    <property type="match status" value="1"/>
</dbReference>
<dbReference type="PANTHER" id="PTHR34297:SF3">
    <property type="entry name" value="ALKALINE SHOCK PROTEIN 23"/>
    <property type="match status" value="1"/>
</dbReference>
<name>A0A0R1NC57_9LACO</name>
<dbReference type="PATRIC" id="fig|1423792.3.peg.1988"/>
<evidence type="ECO:0000256" key="1">
    <source>
        <dbReference type="ARBA" id="ARBA00005721"/>
    </source>
</evidence>
<dbReference type="STRING" id="1423792.FD09_GL001961"/>
<keyword evidence="4" id="KW-1185">Reference proteome</keyword>
<comment type="similarity">
    <text evidence="1">Belongs to the asp23 family.</text>
</comment>
<protein>
    <recommendedName>
        <fullName evidence="2">Stress response regulator gls24 homolog</fullName>
    </recommendedName>
</protein>
<dbReference type="AlphaFoldDB" id="A0A0R1NC57"/>
<proteinExistence type="inferred from homology"/>